<dbReference type="EMBL" id="CAUYUJ010004157">
    <property type="protein sequence ID" value="CAK0808367.1"/>
    <property type="molecule type" value="Genomic_DNA"/>
</dbReference>
<dbReference type="Proteomes" id="UP001189429">
    <property type="component" value="Unassembled WGS sequence"/>
</dbReference>
<keyword evidence="3" id="KW-1185">Reference proteome</keyword>
<gene>
    <name evidence="2" type="ORF">PCOR1329_LOCUS13994</name>
</gene>
<feature type="compositionally biased region" description="Basic and acidic residues" evidence="1">
    <location>
        <begin position="93"/>
        <end position="119"/>
    </location>
</feature>
<accession>A0ABN9QQA5</accession>
<organism evidence="2 3">
    <name type="scientific">Prorocentrum cordatum</name>
    <dbReference type="NCBI Taxonomy" id="2364126"/>
    <lineage>
        <taxon>Eukaryota</taxon>
        <taxon>Sar</taxon>
        <taxon>Alveolata</taxon>
        <taxon>Dinophyceae</taxon>
        <taxon>Prorocentrales</taxon>
        <taxon>Prorocentraceae</taxon>
        <taxon>Prorocentrum</taxon>
    </lineage>
</organism>
<feature type="region of interest" description="Disordered" evidence="1">
    <location>
        <begin position="1"/>
        <end position="144"/>
    </location>
</feature>
<sequence length="218" mass="22889">YEEQSCEKADSSEKADLSEKVDKGAGKVDSSAKTDLSEHAGDEENGDAFEEAGSSEKTELSENASDALLKADSSEKADLSGSEKVVSTEEADSSEKDDLELSEKADRPSEKADSSEKAESLGTVHSAATGDSFEKAGSSDSGVSKAMLHAREEIGIRWLGLAEFCAARRFQSRAAEAEAERCAEAGHVAECAEASSEAWRVAVPRHAEVGPGVSAGQR</sequence>
<protein>
    <submittedName>
        <fullName evidence="2">Uncharacterized protein</fullName>
    </submittedName>
</protein>
<evidence type="ECO:0000256" key="1">
    <source>
        <dbReference type="SAM" id="MobiDB-lite"/>
    </source>
</evidence>
<name>A0ABN9QQA5_9DINO</name>
<feature type="compositionally biased region" description="Basic and acidic residues" evidence="1">
    <location>
        <begin position="1"/>
        <end position="42"/>
    </location>
</feature>
<evidence type="ECO:0000313" key="3">
    <source>
        <dbReference type="Proteomes" id="UP001189429"/>
    </source>
</evidence>
<proteinExistence type="predicted"/>
<reference evidence="2" key="1">
    <citation type="submission" date="2023-10" db="EMBL/GenBank/DDBJ databases">
        <authorList>
            <person name="Chen Y."/>
            <person name="Shah S."/>
            <person name="Dougan E. K."/>
            <person name="Thang M."/>
            <person name="Chan C."/>
        </authorList>
    </citation>
    <scope>NUCLEOTIDE SEQUENCE [LARGE SCALE GENOMIC DNA]</scope>
</reference>
<evidence type="ECO:0000313" key="2">
    <source>
        <dbReference type="EMBL" id="CAK0808367.1"/>
    </source>
</evidence>
<comment type="caution">
    <text evidence="2">The sequence shown here is derived from an EMBL/GenBank/DDBJ whole genome shotgun (WGS) entry which is preliminary data.</text>
</comment>
<feature type="non-terminal residue" evidence="2">
    <location>
        <position position="1"/>
    </location>
</feature>